<dbReference type="CTD" id="20215029"/>
<protein>
    <recommendedName>
        <fullName evidence="13">G-protein coupled receptors family 1 profile domain-containing protein</fullName>
    </recommendedName>
</protein>
<gene>
    <name evidence="15" type="primary">20215029</name>
    <name evidence="14" type="ORF">HELRODRAFT_74592</name>
</gene>
<dbReference type="OrthoDB" id="5962705at2759"/>
<dbReference type="SUPFAM" id="SSF81321">
    <property type="entry name" value="Family A G protein-coupled receptor-like"/>
    <property type="match status" value="1"/>
</dbReference>
<dbReference type="InterPro" id="IPR000276">
    <property type="entry name" value="GPCR_Rhodpsn"/>
</dbReference>
<evidence type="ECO:0000313" key="14">
    <source>
        <dbReference type="EMBL" id="ESO09025.1"/>
    </source>
</evidence>
<dbReference type="EMBL" id="KB096023">
    <property type="protein sequence ID" value="ESO09025.1"/>
    <property type="molecule type" value="Genomic_DNA"/>
</dbReference>
<keyword evidence="10 11" id="KW-0807">Transducer</keyword>
<dbReference type="SMART" id="SM01381">
    <property type="entry name" value="7TM_GPCR_Srsx"/>
    <property type="match status" value="1"/>
</dbReference>
<keyword evidence="8 11" id="KW-0675">Receptor</keyword>
<organism evidence="15 16">
    <name type="scientific">Helobdella robusta</name>
    <name type="common">Californian leech</name>
    <dbReference type="NCBI Taxonomy" id="6412"/>
    <lineage>
        <taxon>Eukaryota</taxon>
        <taxon>Metazoa</taxon>
        <taxon>Spiralia</taxon>
        <taxon>Lophotrochozoa</taxon>
        <taxon>Annelida</taxon>
        <taxon>Clitellata</taxon>
        <taxon>Hirudinea</taxon>
        <taxon>Rhynchobdellida</taxon>
        <taxon>Glossiphoniidae</taxon>
        <taxon>Helobdella</taxon>
    </lineage>
</organism>
<evidence type="ECO:0000256" key="1">
    <source>
        <dbReference type="ARBA" id="ARBA00004651"/>
    </source>
</evidence>
<dbReference type="PROSITE" id="PS50262">
    <property type="entry name" value="G_PROTEIN_RECEP_F1_2"/>
    <property type="match status" value="1"/>
</dbReference>
<comment type="subcellular location">
    <subcellularLocation>
        <location evidence="1">Cell membrane</location>
        <topology evidence="1">Multi-pass membrane protein</topology>
    </subcellularLocation>
</comment>
<dbReference type="GeneID" id="20215029"/>
<feature type="transmembrane region" description="Helical" evidence="12">
    <location>
        <begin position="109"/>
        <end position="128"/>
    </location>
</feature>
<feature type="transmembrane region" description="Helical" evidence="12">
    <location>
        <begin position="282"/>
        <end position="301"/>
    </location>
</feature>
<keyword evidence="2" id="KW-1003">Cell membrane</keyword>
<dbReference type="HOGENOM" id="CLU_009579_6_5_1"/>
<dbReference type="GO" id="GO:0005886">
    <property type="term" value="C:plasma membrane"/>
    <property type="evidence" value="ECO:0000318"/>
    <property type="project" value="GO_Central"/>
</dbReference>
<sequence>MNDNFLYYTNQTFHHNNHQYSDFHPFLDDLYHDQQQFLYIDFNNSITNISLEDLKEYLETNMGPKYKSLSESIILTIIYSLIFISGIVGNVCTGLIVARRQDMRTTTNFYLCSLAVSDVITLAVGLPQEMYQIWIAYPYFFGTPYCLLTIYLLDMTSSASVFTITAFTVERFFAIKYPFFTRLSGQKCKRVTFIVCLIWLVAAGFSIPFPLHSGYDNYYRILLLVSFTCLFVIPIIIITIFYTLIAMAIRESAQTRNFHRCDGSAGHHANHQAVNTSQSHKAVVKMLIAVVVAFFICWAPFHAQRIMTSSTFDNWSSVAHSIHNGLFYISGVLYYFACTVNPILYNLMSRKYRQAFKETLCRNSCCCRKRSRINVTRYTATYPRSNNFVLCNAHRNASQLNNHFVRNGTHNGTREINSSACIHVHKGQIKQQHNNSCNRRV</sequence>
<dbReference type="Pfam" id="PF00001">
    <property type="entry name" value="7tm_1"/>
    <property type="match status" value="1"/>
</dbReference>
<evidence type="ECO:0000313" key="16">
    <source>
        <dbReference type="Proteomes" id="UP000015101"/>
    </source>
</evidence>
<dbReference type="RefSeq" id="XP_009013047.1">
    <property type="nucleotide sequence ID" value="XM_009014799.1"/>
</dbReference>
<dbReference type="InParanoid" id="T1G1T1"/>
<keyword evidence="6 12" id="KW-0472">Membrane</keyword>
<dbReference type="PRINTS" id="PR00237">
    <property type="entry name" value="GPCRRHODOPSN"/>
</dbReference>
<dbReference type="PROSITE" id="PS00237">
    <property type="entry name" value="G_PROTEIN_RECEP_F1_1"/>
    <property type="match status" value="1"/>
</dbReference>
<dbReference type="Proteomes" id="UP000015101">
    <property type="component" value="Unassembled WGS sequence"/>
</dbReference>
<reference evidence="14 16" key="2">
    <citation type="journal article" date="2013" name="Nature">
        <title>Insights into bilaterian evolution from three spiralian genomes.</title>
        <authorList>
            <person name="Simakov O."/>
            <person name="Marletaz F."/>
            <person name="Cho S.J."/>
            <person name="Edsinger-Gonzales E."/>
            <person name="Havlak P."/>
            <person name="Hellsten U."/>
            <person name="Kuo D.H."/>
            <person name="Larsson T."/>
            <person name="Lv J."/>
            <person name="Arendt D."/>
            <person name="Savage R."/>
            <person name="Osoegawa K."/>
            <person name="de Jong P."/>
            <person name="Grimwood J."/>
            <person name="Chapman J.A."/>
            <person name="Shapiro H."/>
            <person name="Aerts A."/>
            <person name="Otillar R.P."/>
            <person name="Terry A.Y."/>
            <person name="Boore J.L."/>
            <person name="Grigoriev I.V."/>
            <person name="Lindberg D.R."/>
            <person name="Seaver E.C."/>
            <person name="Weisblat D.A."/>
            <person name="Putnam N.H."/>
            <person name="Rokhsar D.S."/>
        </authorList>
    </citation>
    <scope>NUCLEOTIDE SEQUENCE</scope>
</reference>
<evidence type="ECO:0000256" key="4">
    <source>
        <dbReference type="ARBA" id="ARBA00022989"/>
    </source>
</evidence>
<keyword evidence="4 12" id="KW-1133">Transmembrane helix</keyword>
<dbReference type="EMBL" id="AMQM01003153">
    <property type="status" value="NOT_ANNOTATED_CDS"/>
    <property type="molecule type" value="Genomic_DNA"/>
</dbReference>
<evidence type="ECO:0000256" key="6">
    <source>
        <dbReference type="ARBA" id="ARBA00023136"/>
    </source>
</evidence>
<dbReference type="InterPro" id="IPR017452">
    <property type="entry name" value="GPCR_Rhodpsn_7TM"/>
</dbReference>
<evidence type="ECO:0000256" key="5">
    <source>
        <dbReference type="ARBA" id="ARBA00023040"/>
    </source>
</evidence>
<evidence type="ECO:0000256" key="11">
    <source>
        <dbReference type="RuleBase" id="RU000688"/>
    </source>
</evidence>
<feature type="transmembrane region" description="Helical" evidence="12">
    <location>
        <begin position="325"/>
        <end position="347"/>
    </location>
</feature>
<dbReference type="GO" id="GO:0007218">
    <property type="term" value="P:neuropeptide signaling pathway"/>
    <property type="evidence" value="ECO:0000318"/>
    <property type="project" value="GO_Central"/>
</dbReference>
<dbReference type="PRINTS" id="PR01565">
    <property type="entry name" value="NEUROMEDINUR"/>
</dbReference>
<evidence type="ECO:0000256" key="2">
    <source>
        <dbReference type="ARBA" id="ARBA00022475"/>
    </source>
</evidence>
<proteinExistence type="inferred from homology"/>
<dbReference type="GO" id="GO:0001607">
    <property type="term" value="F:neuromedin U receptor activity"/>
    <property type="evidence" value="ECO:0007669"/>
    <property type="project" value="InterPro"/>
</dbReference>
<feature type="transmembrane region" description="Helical" evidence="12">
    <location>
        <begin position="73"/>
        <end position="97"/>
    </location>
</feature>
<keyword evidence="16" id="KW-1185">Reference proteome</keyword>
<feature type="transmembrane region" description="Helical" evidence="12">
    <location>
        <begin position="221"/>
        <end position="249"/>
    </location>
</feature>
<evidence type="ECO:0000256" key="10">
    <source>
        <dbReference type="ARBA" id="ARBA00023224"/>
    </source>
</evidence>
<evidence type="ECO:0000256" key="7">
    <source>
        <dbReference type="ARBA" id="ARBA00023157"/>
    </source>
</evidence>
<reference evidence="16" key="1">
    <citation type="submission" date="2012-12" db="EMBL/GenBank/DDBJ databases">
        <authorList>
            <person name="Hellsten U."/>
            <person name="Grimwood J."/>
            <person name="Chapman J.A."/>
            <person name="Shapiro H."/>
            <person name="Aerts A."/>
            <person name="Otillar R.P."/>
            <person name="Terry A.Y."/>
            <person name="Boore J.L."/>
            <person name="Simakov O."/>
            <person name="Marletaz F."/>
            <person name="Cho S.-J."/>
            <person name="Edsinger-Gonzales E."/>
            <person name="Havlak P."/>
            <person name="Kuo D.-H."/>
            <person name="Larsson T."/>
            <person name="Lv J."/>
            <person name="Arendt D."/>
            <person name="Savage R."/>
            <person name="Osoegawa K."/>
            <person name="de Jong P."/>
            <person name="Lindberg D.R."/>
            <person name="Seaver E.C."/>
            <person name="Weisblat D.A."/>
            <person name="Putnam N.H."/>
            <person name="Grigoriev I.V."/>
            <person name="Rokhsar D.S."/>
        </authorList>
    </citation>
    <scope>NUCLEOTIDE SEQUENCE</scope>
</reference>
<dbReference type="Gene3D" id="1.20.1070.10">
    <property type="entry name" value="Rhodopsin 7-helix transmembrane proteins"/>
    <property type="match status" value="1"/>
</dbReference>
<dbReference type="GO" id="GO:0008188">
    <property type="term" value="F:neuropeptide receptor activity"/>
    <property type="evidence" value="ECO:0000318"/>
    <property type="project" value="GO_Central"/>
</dbReference>
<accession>T1G1T1</accession>
<evidence type="ECO:0000259" key="13">
    <source>
        <dbReference type="PROSITE" id="PS50262"/>
    </source>
</evidence>
<dbReference type="KEGG" id="hro:HELRODRAFT_74592"/>
<evidence type="ECO:0000256" key="9">
    <source>
        <dbReference type="ARBA" id="ARBA00023180"/>
    </source>
</evidence>
<dbReference type="EnsemblMetazoa" id="HelroT74592">
    <property type="protein sequence ID" value="HelroP74592"/>
    <property type="gene ID" value="HelroG74592"/>
</dbReference>
<evidence type="ECO:0000313" key="15">
    <source>
        <dbReference type="EnsemblMetazoa" id="HelroP74592"/>
    </source>
</evidence>
<keyword evidence="7" id="KW-1015">Disulfide bond</keyword>
<evidence type="ECO:0000256" key="12">
    <source>
        <dbReference type="SAM" id="Phobius"/>
    </source>
</evidence>
<feature type="transmembrane region" description="Helical" evidence="12">
    <location>
        <begin position="190"/>
        <end position="209"/>
    </location>
</feature>
<name>T1G1T1_HELRO</name>
<dbReference type="eggNOG" id="KOG3656">
    <property type="taxonomic scope" value="Eukaryota"/>
</dbReference>
<feature type="domain" description="G-protein coupled receptors family 1 profile" evidence="13">
    <location>
        <begin position="89"/>
        <end position="345"/>
    </location>
</feature>
<evidence type="ECO:0000256" key="3">
    <source>
        <dbReference type="ARBA" id="ARBA00022692"/>
    </source>
</evidence>
<dbReference type="STRING" id="6412.T1G1T1"/>
<keyword evidence="9" id="KW-0325">Glycoprotein</keyword>
<dbReference type="PANTHER" id="PTHR24243">
    <property type="entry name" value="G-PROTEIN COUPLED RECEPTOR"/>
    <property type="match status" value="1"/>
</dbReference>
<reference evidence="15" key="3">
    <citation type="submission" date="2015-06" db="UniProtKB">
        <authorList>
            <consortium name="EnsemblMetazoa"/>
        </authorList>
    </citation>
    <scope>IDENTIFICATION</scope>
</reference>
<evidence type="ECO:0000256" key="8">
    <source>
        <dbReference type="ARBA" id="ARBA00023170"/>
    </source>
</evidence>
<comment type="similarity">
    <text evidence="11">Belongs to the G-protein coupled receptor 1 family.</text>
</comment>
<dbReference type="AlphaFoldDB" id="T1G1T1"/>
<dbReference type="PANTHER" id="PTHR24243:SF208">
    <property type="entry name" value="PYROKININ-1 RECEPTOR"/>
    <property type="match status" value="1"/>
</dbReference>
<dbReference type="InterPro" id="IPR005390">
    <property type="entry name" value="NeuromedU_rcpt"/>
</dbReference>
<keyword evidence="5 11" id="KW-0297">G-protein coupled receptor</keyword>
<keyword evidence="3 11" id="KW-0812">Transmembrane</keyword>
<dbReference type="OMA" id="NVINDNC"/>